<dbReference type="AlphaFoldDB" id="A0A0V1MRL1"/>
<sequence>MVEKLIIFQRSEIHCAVVKVEVAQPRHIYQSIGVAFRERQPVRHICCPRPLGMQFQRQHLFQQASESVVTRGNRRSGLCLLGVFHCSQMSQTSVHRFPSTKLASVRDSYIAGKFYHYKAEETYYPLKKQ</sequence>
<name>A0A0V1MRL1_9BILA</name>
<organism evidence="1 2">
    <name type="scientific">Trichinella papuae</name>
    <dbReference type="NCBI Taxonomy" id="268474"/>
    <lineage>
        <taxon>Eukaryota</taxon>
        <taxon>Metazoa</taxon>
        <taxon>Ecdysozoa</taxon>
        <taxon>Nematoda</taxon>
        <taxon>Enoplea</taxon>
        <taxon>Dorylaimia</taxon>
        <taxon>Trichinellida</taxon>
        <taxon>Trichinellidae</taxon>
        <taxon>Trichinella</taxon>
    </lineage>
</organism>
<protein>
    <submittedName>
        <fullName evidence="1">Uncharacterized protein</fullName>
    </submittedName>
</protein>
<reference evidence="1 2" key="1">
    <citation type="submission" date="2015-01" db="EMBL/GenBank/DDBJ databases">
        <title>Evolution of Trichinella species and genotypes.</title>
        <authorList>
            <person name="Korhonen P.K."/>
            <person name="Edoardo P."/>
            <person name="Giuseppe L.R."/>
            <person name="Gasser R.B."/>
        </authorList>
    </citation>
    <scope>NUCLEOTIDE SEQUENCE [LARGE SCALE GENOMIC DNA]</scope>
    <source>
        <strain evidence="1">ISS1980</strain>
    </source>
</reference>
<accession>A0A0V1MRL1</accession>
<keyword evidence="2" id="KW-1185">Reference proteome</keyword>
<evidence type="ECO:0000313" key="1">
    <source>
        <dbReference type="EMBL" id="KRZ74223.1"/>
    </source>
</evidence>
<evidence type="ECO:0000313" key="2">
    <source>
        <dbReference type="Proteomes" id="UP000054843"/>
    </source>
</evidence>
<dbReference type="EMBL" id="JYDO01000053">
    <property type="protein sequence ID" value="KRZ74223.1"/>
    <property type="molecule type" value="Genomic_DNA"/>
</dbReference>
<comment type="caution">
    <text evidence="1">The sequence shown here is derived from an EMBL/GenBank/DDBJ whole genome shotgun (WGS) entry which is preliminary data.</text>
</comment>
<dbReference type="Proteomes" id="UP000054843">
    <property type="component" value="Unassembled WGS sequence"/>
</dbReference>
<gene>
    <name evidence="1" type="ORF">T10_6208</name>
</gene>
<proteinExistence type="predicted"/>